<keyword evidence="2" id="KW-0489">Methyltransferase</keyword>
<dbReference type="GO" id="GO:0008757">
    <property type="term" value="F:S-adenosylmethionine-dependent methyltransferase activity"/>
    <property type="evidence" value="ECO:0007669"/>
    <property type="project" value="InterPro"/>
</dbReference>
<dbReference type="AlphaFoldDB" id="V9VWG6"/>
<evidence type="ECO:0000259" key="4">
    <source>
        <dbReference type="Pfam" id="PF08241"/>
    </source>
</evidence>
<dbReference type="InterPro" id="IPR029063">
    <property type="entry name" value="SAM-dependent_MTases_sf"/>
</dbReference>
<dbReference type="KEGG" id="lmd:METH_11925"/>
<dbReference type="EMBL" id="CP006773">
    <property type="protein sequence ID" value="AHD03111.1"/>
    <property type="molecule type" value="Genomic_DNA"/>
</dbReference>
<name>V9VWG6_9RHOB</name>
<gene>
    <name evidence="5" type="ORF">METH_11925</name>
</gene>
<dbReference type="CDD" id="cd02440">
    <property type="entry name" value="AdoMet_MTases"/>
    <property type="match status" value="1"/>
</dbReference>
<dbReference type="SUPFAM" id="SSF53335">
    <property type="entry name" value="S-adenosyl-L-methionine-dependent methyltransferases"/>
    <property type="match status" value="1"/>
</dbReference>
<dbReference type="HOGENOM" id="CLU_049344_5_1_5"/>
<sequence>MPRAEPMKPDQFLSWLSALPLCKGTSVECGAGNAEIAQFLANRYATSCAVDINPIPLPPDTLVKAICADAGVLPFEDSSVDLVLSMQALHHFDVAKHLAEARRILRPDGVFAALCWGEISLPGDVRHAYTPIFDAIAPFWEPQRAFVLSGYKGLEFAGVSVTRPRAEMRRKCNLDGLEEVMATWSAVQGAITAGIDLPDPDLSVLRKDENAKFDIRWPLLGPVFRVPT</sequence>
<evidence type="ECO:0000256" key="1">
    <source>
        <dbReference type="ARBA" id="ARBA00008361"/>
    </source>
</evidence>
<keyword evidence="3" id="KW-0808">Transferase</keyword>
<evidence type="ECO:0000313" key="6">
    <source>
        <dbReference type="Proteomes" id="UP000018780"/>
    </source>
</evidence>
<dbReference type="PATRIC" id="fig|999552.6.peg.2378"/>
<keyword evidence="6" id="KW-1185">Reference proteome</keyword>
<dbReference type="PANTHER" id="PTHR44942">
    <property type="entry name" value="METHYLTRANSF_11 DOMAIN-CONTAINING PROTEIN"/>
    <property type="match status" value="1"/>
</dbReference>
<dbReference type="InterPro" id="IPR051052">
    <property type="entry name" value="Diverse_substrate_MTase"/>
</dbReference>
<dbReference type="OrthoDB" id="9797252at2"/>
<dbReference type="GO" id="GO:0032259">
    <property type="term" value="P:methylation"/>
    <property type="evidence" value="ECO:0007669"/>
    <property type="project" value="UniProtKB-KW"/>
</dbReference>
<dbReference type="InterPro" id="IPR013216">
    <property type="entry name" value="Methyltransf_11"/>
</dbReference>
<evidence type="ECO:0000256" key="2">
    <source>
        <dbReference type="ARBA" id="ARBA00022603"/>
    </source>
</evidence>
<evidence type="ECO:0000256" key="3">
    <source>
        <dbReference type="ARBA" id="ARBA00022679"/>
    </source>
</evidence>
<dbReference type="Gene3D" id="3.40.50.150">
    <property type="entry name" value="Vaccinia Virus protein VP39"/>
    <property type="match status" value="1"/>
</dbReference>
<dbReference type="STRING" id="999552.METH_11925"/>
<feature type="domain" description="Methyltransferase type 11" evidence="4">
    <location>
        <begin position="28"/>
        <end position="112"/>
    </location>
</feature>
<dbReference type="Proteomes" id="UP000018780">
    <property type="component" value="Chromosome"/>
</dbReference>
<evidence type="ECO:0000313" key="5">
    <source>
        <dbReference type="EMBL" id="AHD03111.1"/>
    </source>
</evidence>
<accession>V9VWG6</accession>
<comment type="similarity">
    <text evidence="1">Belongs to the methyltransferase superfamily.</text>
</comment>
<organism evidence="5 6">
    <name type="scientific">Leisingera methylohalidivorans DSM 14336</name>
    <dbReference type="NCBI Taxonomy" id="999552"/>
    <lineage>
        <taxon>Bacteria</taxon>
        <taxon>Pseudomonadati</taxon>
        <taxon>Pseudomonadota</taxon>
        <taxon>Alphaproteobacteria</taxon>
        <taxon>Rhodobacterales</taxon>
        <taxon>Roseobacteraceae</taxon>
        <taxon>Leisingera</taxon>
    </lineage>
</organism>
<reference evidence="5 6" key="1">
    <citation type="submission" date="2013-09" db="EMBL/GenBank/DDBJ databases">
        <authorList>
            <consortium name="DOE Joint Genome Institute"/>
            <person name="Klenk H.-P."/>
            <person name="Huntemann M."/>
            <person name="Han J."/>
            <person name="Chen A."/>
            <person name="Kyrpides N."/>
            <person name="Mavromatis K."/>
            <person name="Markowitz V."/>
            <person name="Palaniappan K."/>
            <person name="Ivanova N."/>
            <person name="Schaumberg A."/>
            <person name="Pati A."/>
            <person name="Liolios K."/>
            <person name="Nordberg H.P."/>
            <person name="Cantor M.N."/>
            <person name="Hua S.X."/>
            <person name="Woyke T."/>
        </authorList>
    </citation>
    <scope>NUCLEOTIDE SEQUENCE [LARGE SCALE GENOMIC DNA]</scope>
    <source>
        <strain evidence="5 6">DSM 14336</strain>
    </source>
</reference>
<dbReference type="Pfam" id="PF08241">
    <property type="entry name" value="Methyltransf_11"/>
    <property type="match status" value="1"/>
</dbReference>
<proteinExistence type="inferred from homology"/>
<dbReference type="PANTHER" id="PTHR44942:SF4">
    <property type="entry name" value="METHYLTRANSFERASE TYPE 11 DOMAIN-CONTAINING PROTEIN"/>
    <property type="match status" value="1"/>
</dbReference>
<protein>
    <recommendedName>
        <fullName evidence="4">Methyltransferase type 11 domain-containing protein</fullName>
    </recommendedName>
</protein>